<name>A0A4Y9K6W5_9PAST</name>
<dbReference type="InterPro" id="IPR002071">
    <property type="entry name" value="Thermonucl_AS"/>
</dbReference>
<proteinExistence type="predicted"/>
<dbReference type="PANTHER" id="PTHR12302:SF3">
    <property type="entry name" value="SERINE_THREONINE-PROTEIN KINASE 31"/>
    <property type="match status" value="1"/>
</dbReference>
<dbReference type="SMART" id="SM00318">
    <property type="entry name" value="SNc"/>
    <property type="match status" value="1"/>
</dbReference>
<dbReference type="Gene3D" id="2.40.50.90">
    <property type="match status" value="1"/>
</dbReference>
<dbReference type="PROSITE" id="PS50830">
    <property type="entry name" value="TNASE_3"/>
    <property type="match status" value="1"/>
</dbReference>
<feature type="domain" description="TNase-like" evidence="5">
    <location>
        <begin position="26"/>
        <end position="145"/>
    </location>
</feature>
<dbReference type="InterPro" id="IPR035437">
    <property type="entry name" value="SNase_OB-fold_sf"/>
</dbReference>
<dbReference type="GO" id="GO:0016787">
    <property type="term" value="F:hydrolase activity"/>
    <property type="evidence" value="ECO:0007669"/>
    <property type="project" value="UniProtKB-KW"/>
</dbReference>
<dbReference type="EMBL" id="SPPA01000002">
    <property type="protein sequence ID" value="TFV13242.1"/>
    <property type="molecule type" value="Genomic_DNA"/>
</dbReference>
<dbReference type="Pfam" id="PF00565">
    <property type="entry name" value="SNase"/>
    <property type="match status" value="1"/>
</dbReference>
<keyword evidence="1" id="KW-0540">Nuclease</keyword>
<reference evidence="6 7" key="1">
    <citation type="submission" date="2019-03" db="EMBL/GenBank/DDBJ databases">
        <title>Diversity of the mouse oral microbiome.</title>
        <authorList>
            <person name="Joseph S."/>
            <person name="Aduse-Opoku J."/>
            <person name="Curtis M."/>
            <person name="Wade W."/>
            <person name="Hashim A."/>
        </authorList>
    </citation>
    <scope>NUCLEOTIDE SEQUENCE [LARGE SCALE GENOMIC DNA]</scope>
    <source>
        <strain evidence="6 7">WT12</strain>
    </source>
</reference>
<sequence>MLQRWRILIMSLGLGLFSTGSSAELRHLECQVVGISDGDTLTCLKDRKPLKIRLQYIDAPESTQPFGQRAKQALAALAFKKQVRVAVSGYDKYQRLLGVIYNERGENLNLMLVEQGMAWAYRQTQPIYQQAESLACQRGIGLWQAANPINPADWRANKRSDHSPILQHSRPNAPLSATLNCNVKRSCRQMADYNEALRYFQQCGWKELDGNNDGIPCNKLYRQANRK</sequence>
<dbReference type="GO" id="GO:0003676">
    <property type="term" value="F:nucleic acid binding"/>
    <property type="evidence" value="ECO:0007669"/>
    <property type="project" value="InterPro"/>
</dbReference>
<evidence type="ECO:0000256" key="3">
    <source>
        <dbReference type="ARBA" id="ARBA00022801"/>
    </source>
</evidence>
<evidence type="ECO:0000256" key="2">
    <source>
        <dbReference type="ARBA" id="ARBA00022759"/>
    </source>
</evidence>
<keyword evidence="2" id="KW-0255">Endonuclease</keyword>
<feature type="signal peptide" evidence="4">
    <location>
        <begin position="1"/>
        <end position="23"/>
    </location>
</feature>
<evidence type="ECO:0000256" key="1">
    <source>
        <dbReference type="ARBA" id="ARBA00022722"/>
    </source>
</evidence>
<keyword evidence="4" id="KW-0732">Signal</keyword>
<evidence type="ECO:0000313" key="7">
    <source>
        <dbReference type="Proteomes" id="UP000297396"/>
    </source>
</evidence>
<organism evidence="6 7">
    <name type="scientific">Muribacter muris</name>
    <dbReference type="NCBI Taxonomy" id="67855"/>
    <lineage>
        <taxon>Bacteria</taxon>
        <taxon>Pseudomonadati</taxon>
        <taxon>Pseudomonadota</taxon>
        <taxon>Gammaproteobacteria</taxon>
        <taxon>Pasteurellales</taxon>
        <taxon>Pasteurellaceae</taxon>
        <taxon>Muribacter</taxon>
    </lineage>
</organism>
<dbReference type="Proteomes" id="UP000297396">
    <property type="component" value="Unassembled WGS sequence"/>
</dbReference>
<dbReference type="Pfam" id="PF05901">
    <property type="entry name" value="Excalibur"/>
    <property type="match status" value="1"/>
</dbReference>
<keyword evidence="3" id="KW-0378">Hydrolase</keyword>
<dbReference type="PROSITE" id="PS01123">
    <property type="entry name" value="TNASE_1"/>
    <property type="match status" value="1"/>
</dbReference>
<evidence type="ECO:0000256" key="4">
    <source>
        <dbReference type="SAM" id="SignalP"/>
    </source>
</evidence>
<dbReference type="PROSITE" id="PS01284">
    <property type="entry name" value="TNASE_2"/>
    <property type="match status" value="1"/>
</dbReference>
<dbReference type="OrthoDB" id="9805504at2"/>
<gene>
    <name evidence="6" type="ORF">E4T80_01700</name>
</gene>
<evidence type="ECO:0000313" key="6">
    <source>
        <dbReference type="EMBL" id="TFV13242.1"/>
    </source>
</evidence>
<dbReference type="InterPro" id="IPR008613">
    <property type="entry name" value="Excalibur_Ca-bd_domain"/>
</dbReference>
<dbReference type="SUPFAM" id="SSF50199">
    <property type="entry name" value="Staphylococcal nuclease"/>
    <property type="match status" value="1"/>
</dbReference>
<dbReference type="InterPro" id="IPR016071">
    <property type="entry name" value="Staphylococal_nuclease_OB-fold"/>
</dbReference>
<comment type="caution">
    <text evidence="6">The sequence shown here is derived from an EMBL/GenBank/DDBJ whole genome shotgun (WGS) entry which is preliminary data.</text>
</comment>
<dbReference type="RefSeq" id="WP_135054362.1">
    <property type="nucleotide sequence ID" value="NZ_JADGLC010000002.1"/>
</dbReference>
<dbReference type="PANTHER" id="PTHR12302">
    <property type="entry name" value="EBNA2 BINDING PROTEIN P100"/>
    <property type="match status" value="1"/>
</dbReference>
<evidence type="ECO:0000259" key="5">
    <source>
        <dbReference type="PROSITE" id="PS50830"/>
    </source>
</evidence>
<dbReference type="AlphaFoldDB" id="A0A4Y9K6W5"/>
<protein>
    <submittedName>
        <fullName evidence="6">Nuclease</fullName>
    </submittedName>
</protein>
<feature type="chain" id="PRO_5021202361" evidence="4">
    <location>
        <begin position="24"/>
        <end position="227"/>
    </location>
</feature>
<dbReference type="GO" id="GO:0004519">
    <property type="term" value="F:endonuclease activity"/>
    <property type="evidence" value="ECO:0007669"/>
    <property type="project" value="UniProtKB-KW"/>
</dbReference>
<accession>A0A4Y9K6W5</accession>